<dbReference type="EMBL" id="BQXU01000044">
    <property type="protein sequence ID" value="GKT51101.1"/>
    <property type="molecule type" value="Genomic_DNA"/>
</dbReference>
<dbReference type="Proteomes" id="UP001055115">
    <property type="component" value="Unassembled WGS sequence"/>
</dbReference>
<sequence>MAGTLEREDHQRDADFNKILHGDSAKAKGGIAAMFTKDPEAKKLAIEQYFKHFDDKTADKETAADRESRMAEYASLTRQYVELIHGFIPSPPDNANLC</sequence>
<reference evidence="1 2" key="1">
    <citation type="submission" date="2022-03" db="EMBL/GenBank/DDBJ databases">
        <title>Genome data of Colletotrichum spp.</title>
        <authorList>
            <person name="Utami Y.D."/>
            <person name="Hiruma K."/>
        </authorList>
    </citation>
    <scope>NUCLEOTIDE SEQUENCE [LARGE SCALE GENOMIC DNA]</scope>
    <source>
        <strain evidence="1 2">MAFF 239500</strain>
    </source>
</reference>
<evidence type="ECO:0000313" key="1">
    <source>
        <dbReference type="EMBL" id="GKT51101.1"/>
    </source>
</evidence>
<proteinExistence type="predicted"/>
<gene>
    <name evidence="1" type="ORF">ColSpa_11282</name>
</gene>
<keyword evidence="2" id="KW-1185">Reference proteome</keyword>
<name>A0AA37PF17_9PEZI</name>
<accession>A0AA37PF17</accession>
<dbReference type="GeneID" id="73332084"/>
<protein>
    <submittedName>
        <fullName evidence="1">Sterol 24-C-methyltransferase erg-4</fullName>
    </submittedName>
</protein>
<dbReference type="AlphaFoldDB" id="A0AA37PF17"/>
<dbReference type="RefSeq" id="XP_049133451.1">
    <property type="nucleotide sequence ID" value="XM_049277494.1"/>
</dbReference>
<evidence type="ECO:0000313" key="2">
    <source>
        <dbReference type="Proteomes" id="UP001055115"/>
    </source>
</evidence>
<comment type="caution">
    <text evidence="1">The sequence shown here is derived from an EMBL/GenBank/DDBJ whole genome shotgun (WGS) entry which is preliminary data.</text>
</comment>
<organism evidence="1 2">
    <name type="scientific">Colletotrichum spaethianum</name>
    <dbReference type="NCBI Taxonomy" id="700344"/>
    <lineage>
        <taxon>Eukaryota</taxon>
        <taxon>Fungi</taxon>
        <taxon>Dikarya</taxon>
        <taxon>Ascomycota</taxon>
        <taxon>Pezizomycotina</taxon>
        <taxon>Sordariomycetes</taxon>
        <taxon>Hypocreomycetidae</taxon>
        <taxon>Glomerellales</taxon>
        <taxon>Glomerellaceae</taxon>
        <taxon>Colletotrichum</taxon>
        <taxon>Colletotrichum spaethianum species complex</taxon>
    </lineage>
</organism>